<gene>
    <name evidence="9" type="primary">cueR</name>
    <name evidence="9" type="ORF">FEZ63_12580</name>
</gene>
<dbReference type="InterPro" id="IPR000551">
    <property type="entry name" value="MerR-type_HTH_dom"/>
</dbReference>
<dbReference type="PANTHER" id="PTHR30204">
    <property type="entry name" value="REDOX-CYCLING DRUG-SENSING TRANSCRIPTIONAL ACTIVATOR SOXR"/>
    <property type="match status" value="1"/>
</dbReference>
<sequence length="162" mass="17803">MNIGQAAEASGVSAKMIRYYESIGLIARTVRTEAGYRVYSENDVHNLRFIRRARDLGFSVERIGELVSLWRDRSRASTDVKRLALDHVAALEQKAAELQAMADTLRHLAEHCRGDDRPECPIIAGLAAGDLPSPPSRTARKFGGSIGRPPAEHVIDDLPTKA</sequence>
<feature type="domain" description="HTH merR-type" evidence="8">
    <location>
        <begin position="1"/>
        <end position="69"/>
    </location>
</feature>
<dbReference type="NCBIfam" id="TIGR02044">
    <property type="entry name" value="CueR"/>
    <property type="match status" value="1"/>
</dbReference>
<dbReference type="InterPro" id="IPR015358">
    <property type="entry name" value="Tscrpt_reg_MerR_DNA-bd"/>
</dbReference>
<evidence type="ECO:0000259" key="8">
    <source>
        <dbReference type="PROSITE" id="PS50937"/>
    </source>
</evidence>
<dbReference type="GO" id="GO:0045893">
    <property type="term" value="P:positive regulation of DNA-templated transcription"/>
    <property type="evidence" value="ECO:0007669"/>
    <property type="project" value="InterPro"/>
</dbReference>
<keyword evidence="3" id="KW-0805">Transcription regulation</keyword>
<feature type="coiled-coil region" evidence="6">
    <location>
        <begin position="81"/>
        <end position="108"/>
    </location>
</feature>
<feature type="compositionally biased region" description="Basic and acidic residues" evidence="7">
    <location>
        <begin position="150"/>
        <end position="162"/>
    </location>
</feature>
<dbReference type="PROSITE" id="PS50937">
    <property type="entry name" value="HTH_MERR_2"/>
    <property type="match status" value="1"/>
</dbReference>
<dbReference type="EMBL" id="VCMV01000017">
    <property type="protein sequence ID" value="KAB0266727.1"/>
    <property type="molecule type" value="Genomic_DNA"/>
</dbReference>
<accession>A0A5N3PAH4</accession>
<evidence type="ECO:0000256" key="7">
    <source>
        <dbReference type="SAM" id="MobiDB-lite"/>
    </source>
</evidence>
<dbReference type="GO" id="GO:0003700">
    <property type="term" value="F:DNA-binding transcription factor activity"/>
    <property type="evidence" value="ECO:0007669"/>
    <property type="project" value="InterPro"/>
</dbReference>
<keyword evidence="10" id="KW-1185">Reference proteome</keyword>
<dbReference type="Pfam" id="PF00376">
    <property type="entry name" value="MerR"/>
    <property type="match status" value="1"/>
</dbReference>
<dbReference type="Gene3D" id="1.10.1660.10">
    <property type="match status" value="1"/>
</dbReference>
<dbReference type="GO" id="GO:0005737">
    <property type="term" value="C:cytoplasm"/>
    <property type="evidence" value="ECO:0007669"/>
    <property type="project" value="UniProtKB-SubCell"/>
</dbReference>
<dbReference type="InterPro" id="IPR009061">
    <property type="entry name" value="DNA-bd_dom_put_sf"/>
</dbReference>
<keyword evidence="6" id="KW-0175">Coiled coil</keyword>
<evidence type="ECO:0000256" key="6">
    <source>
        <dbReference type="SAM" id="Coils"/>
    </source>
</evidence>
<comment type="subcellular location">
    <subcellularLocation>
        <location evidence="1">Cytoplasm</location>
    </subcellularLocation>
</comment>
<dbReference type="SUPFAM" id="SSF46955">
    <property type="entry name" value="Putative DNA-binding domain"/>
    <property type="match status" value="1"/>
</dbReference>
<dbReference type="GO" id="GO:0003677">
    <property type="term" value="F:DNA binding"/>
    <property type="evidence" value="ECO:0007669"/>
    <property type="project" value="UniProtKB-KW"/>
</dbReference>
<dbReference type="InterPro" id="IPR011789">
    <property type="entry name" value="CueR"/>
</dbReference>
<dbReference type="GO" id="GO:0005507">
    <property type="term" value="F:copper ion binding"/>
    <property type="evidence" value="ECO:0007669"/>
    <property type="project" value="InterPro"/>
</dbReference>
<evidence type="ECO:0000256" key="1">
    <source>
        <dbReference type="ARBA" id="ARBA00004496"/>
    </source>
</evidence>
<reference evidence="9 10" key="1">
    <citation type="journal article" date="2019" name="Microorganisms">
        <title>Genome Insights into the Novel Species Microvirga brassicacearum, a Rapeseed Endophyte with Biotechnological Potential.</title>
        <authorList>
            <person name="Jimenez-Gomez A."/>
            <person name="Saati-Santamaria Z."/>
            <person name="Igual J.M."/>
            <person name="Rivas R."/>
            <person name="Mateos P.F."/>
            <person name="Garcia-Fraile P."/>
        </authorList>
    </citation>
    <scope>NUCLEOTIDE SEQUENCE [LARGE SCALE GENOMIC DNA]</scope>
    <source>
        <strain evidence="9 10">CDVBN77</strain>
    </source>
</reference>
<dbReference type="SMART" id="SM00422">
    <property type="entry name" value="HTH_MERR"/>
    <property type="match status" value="1"/>
</dbReference>
<evidence type="ECO:0000313" key="9">
    <source>
        <dbReference type="EMBL" id="KAB0266727.1"/>
    </source>
</evidence>
<dbReference type="Pfam" id="PF09278">
    <property type="entry name" value="MerR-DNA-bind"/>
    <property type="match status" value="1"/>
</dbReference>
<dbReference type="RefSeq" id="WP_150944921.1">
    <property type="nucleotide sequence ID" value="NZ_VCMV01000017.1"/>
</dbReference>
<evidence type="ECO:0000313" key="10">
    <source>
        <dbReference type="Proteomes" id="UP000325684"/>
    </source>
</evidence>
<name>A0A5N3PAH4_9HYPH</name>
<comment type="caution">
    <text evidence="9">The sequence shown here is derived from an EMBL/GenBank/DDBJ whole genome shotgun (WGS) entry which is preliminary data.</text>
</comment>
<dbReference type="PANTHER" id="PTHR30204:SF94">
    <property type="entry name" value="HEAVY METAL-DEPENDENT TRANSCRIPTIONAL REGULATOR HI_0293-RELATED"/>
    <property type="match status" value="1"/>
</dbReference>
<evidence type="ECO:0000256" key="5">
    <source>
        <dbReference type="ARBA" id="ARBA00023163"/>
    </source>
</evidence>
<evidence type="ECO:0000256" key="2">
    <source>
        <dbReference type="ARBA" id="ARBA00022490"/>
    </source>
</evidence>
<dbReference type="OrthoDB" id="9802944at2"/>
<protein>
    <submittedName>
        <fullName evidence="9">Cu(I)-responsive transcriptional regulator</fullName>
    </submittedName>
</protein>
<keyword evidence="2" id="KW-0963">Cytoplasm</keyword>
<dbReference type="InterPro" id="IPR047057">
    <property type="entry name" value="MerR_fam"/>
</dbReference>
<evidence type="ECO:0000256" key="3">
    <source>
        <dbReference type="ARBA" id="ARBA00023015"/>
    </source>
</evidence>
<dbReference type="PROSITE" id="PS00552">
    <property type="entry name" value="HTH_MERR_1"/>
    <property type="match status" value="1"/>
</dbReference>
<keyword evidence="4" id="KW-0238">DNA-binding</keyword>
<evidence type="ECO:0000256" key="4">
    <source>
        <dbReference type="ARBA" id="ARBA00023125"/>
    </source>
</evidence>
<keyword evidence="5" id="KW-0804">Transcription</keyword>
<dbReference type="Proteomes" id="UP000325684">
    <property type="component" value="Unassembled WGS sequence"/>
</dbReference>
<dbReference type="PRINTS" id="PR00040">
    <property type="entry name" value="HTHMERR"/>
</dbReference>
<dbReference type="AlphaFoldDB" id="A0A5N3PAH4"/>
<organism evidence="9 10">
    <name type="scientific">Microvirga brassicacearum</name>
    <dbReference type="NCBI Taxonomy" id="2580413"/>
    <lineage>
        <taxon>Bacteria</taxon>
        <taxon>Pseudomonadati</taxon>
        <taxon>Pseudomonadota</taxon>
        <taxon>Alphaproteobacteria</taxon>
        <taxon>Hyphomicrobiales</taxon>
        <taxon>Methylobacteriaceae</taxon>
        <taxon>Microvirga</taxon>
    </lineage>
</organism>
<proteinExistence type="predicted"/>
<dbReference type="CDD" id="cd01108">
    <property type="entry name" value="HTH_CueR"/>
    <property type="match status" value="1"/>
</dbReference>
<feature type="region of interest" description="Disordered" evidence="7">
    <location>
        <begin position="131"/>
        <end position="162"/>
    </location>
</feature>